<evidence type="ECO:0000313" key="1">
    <source>
        <dbReference type="EMBL" id="RVW74265.1"/>
    </source>
</evidence>
<dbReference type="AlphaFoldDB" id="A0A438GPY0"/>
<protein>
    <submittedName>
        <fullName evidence="1">Uncharacterized protein</fullName>
    </submittedName>
</protein>
<name>A0A438GPY0_VITVI</name>
<evidence type="ECO:0000313" key="2">
    <source>
        <dbReference type="Proteomes" id="UP000288805"/>
    </source>
</evidence>
<comment type="caution">
    <text evidence="1">The sequence shown here is derived from an EMBL/GenBank/DDBJ whole genome shotgun (WGS) entry which is preliminary data.</text>
</comment>
<proteinExistence type="predicted"/>
<organism evidence="1 2">
    <name type="scientific">Vitis vinifera</name>
    <name type="common">Grape</name>
    <dbReference type="NCBI Taxonomy" id="29760"/>
    <lineage>
        <taxon>Eukaryota</taxon>
        <taxon>Viridiplantae</taxon>
        <taxon>Streptophyta</taxon>
        <taxon>Embryophyta</taxon>
        <taxon>Tracheophyta</taxon>
        <taxon>Spermatophyta</taxon>
        <taxon>Magnoliopsida</taxon>
        <taxon>eudicotyledons</taxon>
        <taxon>Gunneridae</taxon>
        <taxon>Pentapetalae</taxon>
        <taxon>rosids</taxon>
        <taxon>Vitales</taxon>
        <taxon>Vitaceae</taxon>
        <taxon>Viteae</taxon>
        <taxon>Vitis</taxon>
    </lineage>
</organism>
<sequence>MGLLVYAVLLDESGAMACPELEFWRIIQYEATRIHEVKQGDQCVTKYYKHLERRESRRSVMMGGSSSTIVTGNSTLASATTEAANFAG</sequence>
<dbReference type="Proteomes" id="UP000288805">
    <property type="component" value="Unassembled WGS sequence"/>
</dbReference>
<gene>
    <name evidence="1" type="ORF">CK203_051028</name>
</gene>
<dbReference type="EMBL" id="QGNW01000373">
    <property type="protein sequence ID" value="RVW74265.1"/>
    <property type="molecule type" value="Genomic_DNA"/>
</dbReference>
<accession>A0A438GPY0</accession>
<reference evidence="1 2" key="1">
    <citation type="journal article" date="2018" name="PLoS Genet.">
        <title>Population sequencing reveals clonal diversity and ancestral inbreeding in the grapevine cultivar Chardonnay.</title>
        <authorList>
            <person name="Roach M.J."/>
            <person name="Johnson D.L."/>
            <person name="Bohlmann J."/>
            <person name="van Vuuren H.J."/>
            <person name="Jones S.J."/>
            <person name="Pretorius I.S."/>
            <person name="Schmidt S.A."/>
            <person name="Borneman A.R."/>
        </authorList>
    </citation>
    <scope>NUCLEOTIDE SEQUENCE [LARGE SCALE GENOMIC DNA]</scope>
    <source>
        <strain evidence="2">cv. Chardonnay</strain>
        <tissue evidence="1">Leaf</tissue>
    </source>
</reference>